<keyword evidence="2" id="KW-1185">Reference proteome</keyword>
<gene>
    <name evidence="1" type="ORF">LOK49_LG05G00456</name>
</gene>
<evidence type="ECO:0000313" key="2">
    <source>
        <dbReference type="Proteomes" id="UP001060215"/>
    </source>
</evidence>
<name>A0ACC0HLJ4_9ERIC</name>
<accession>A0ACC0HLJ4</accession>
<dbReference type="EMBL" id="CM045761">
    <property type="protein sequence ID" value="KAI8013335.1"/>
    <property type="molecule type" value="Genomic_DNA"/>
</dbReference>
<evidence type="ECO:0000313" key="1">
    <source>
        <dbReference type="EMBL" id="KAI8013335.1"/>
    </source>
</evidence>
<proteinExistence type="predicted"/>
<protein>
    <submittedName>
        <fullName evidence="1">Uncharacterized protein</fullName>
    </submittedName>
</protein>
<reference evidence="1 2" key="1">
    <citation type="journal article" date="2022" name="Plant J.">
        <title>Chromosome-level genome of Camellia lanceoleosa provides a valuable resource for understanding genome evolution and self-incompatibility.</title>
        <authorList>
            <person name="Gong W."/>
            <person name="Xiao S."/>
            <person name="Wang L."/>
            <person name="Liao Z."/>
            <person name="Chang Y."/>
            <person name="Mo W."/>
            <person name="Hu G."/>
            <person name="Li W."/>
            <person name="Zhao G."/>
            <person name="Zhu H."/>
            <person name="Hu X."/>
            <person name="Ji K."/>
            <person name="Xiang X."/>
            <person name="Song Q."/>
            <person name="Yuan D."/>
            <person name="Jin S."/>
            <person name="Zhang L."/>
        </authorList>
    </citation>
    <scope>NUCLEOTIDE SEQUENCE [LARGE SCALE GENOMIC DNA]</scope>
    <source>
        <strain evidence="1">SQ_2022a</strain>
    </source>
</reference>
<comment type="caution">
    <text evidence="1">The sequence shown here is derived from an EMBL/GenBank/DDBJ whole genome shotgun (WGS) entry which is preliminary data.</text>
</comment>
<sequence length="133" mass="15026">MKTMPWPLRFGYWEMMENTKVVEKERGEFGEVLKVIGLGKKAWPFCCLVPLVRAKRPLGVNSATPSTVRFDDRKPLKVKPRSSLAAKGSSRRRHTGVAKLRDMTVSLAPSHDPTYLSVSAFICFQYAKSLIKI</sequence>
<dbReference type="Proteomes" id="UP001060215">
    <property type="component" value="Chromosome 4"/>
</dbReference>
<organism evidence="1 2">
    <name type="scientific">Camellia lanceoleosa</name>
    <dbReference type="NCBI Taxonomy" id="1840588"/>
    <lineage>
        <taxon>Eukaryota</taxon>
        <taxon>Viridiplantae</taxon>
        <taxon>Streptophyta</taxon>
        <taxon>Embryophyta</taxon>
        <taxon>Tracheophyta</taxon>
        <taxon>Spermatophyta</taxon>
        <taxon>Magnoliopsida</taxon>
        <taxon>eudicotyledons</taxon>
        <taxon>Gunneridae</taxon>
        <taxon>Pentapetalae</taxon>
        <taxon>asterids</taxon>
        <taxon>Ericales</taxon>
        <taxon>Theaceae</taxon>
        <taxon>Camellia</taxon>
    </lineage>
</organism>